<dbReference type="InterPro" id="IPR001387">
    <property type="entry name" value="Cro/C1-type_HTH"/>
</dbReference>
<dbReference type="RefSeq" id="WP_118402955.1">
    <property type="nucleotide sequence ID" value="NZ_JADNFX010000010.1"/>
</dbReference>
<dbReference type="SUPFAM" id="SSF47413">
    <property type="entry name" value="lambda repressor-like DNA-binding domains"/>
    <property type="match status" value="1"/>
</dbReference>
<proteinExistence type="predicted"/>
<dbReference type="PROSITE" id="PS50943">
    <property type="entry name" value="HTH_CROC1"/>
    <property type="match status" value="1"/>
</dbReference>
<evidence type="ECO:0000259" key="1">
    <source>
        <dbReference type="PROSITE" id="PS50943"/>
    </source>
</evidence>
<dbReference type="Proteomes" id="UP000283341">
    <property type="component" value="Unassembled WGS sequence"/>
</dbReference>
<name>A0A412IF54_9BACE</name>
<dbReference type="Gene3D" id="1.10.260.40">
    <property type="entry name" value="lambda repressor-like DNA-binding domains"/>
    <property type="match status" value="1"/>
</dbReference>
<dbReference type="GO" id="GO:0003677">
    <property type="term" value="F:DNA binding"/>
    <property type="evidence" value="ECO:0007669"/>
    <property type="project" value="InterPro"/>
</dbReference>
<dbReference type="EMBL" id="QRVJ01000013">
    <property type="protein sequence ID" value="RGS35570.1"/>
    <property type="molecule type" value="Genomic_DNA"/>
</dbReference>
<protein>
    <submittedName>
        <fullName evidence="2">Helix-turn-helix domain-containing protein</fullName>
    </submittedName>
</protein>
<organism evidence="2 3">
    <name type="scientific">Bacteroides cellulosilyticus</name>
    <dbReference type="NCBI Taxonomy" id="246787"/>
    <lineage>
        <taxon>Bacteria</taxon>
        <taxon>Pseudomonadati</taxon>
        <taxon>Bacteroidota</taxon>
        <taxon>Bacteroidia</taxon>
        <taxon>Bacteroidales</taxon>
        <taxon>Bacteroidaceae</taxon>
        <taxon>Bacteroides</taxon>
    </lineage>
</organism>
<feature type="domain" description="HTH cro/C1-type" evidence="1">
    <location>
        <begin position="10"/>
        <end position="61"/>
    </location>
</feature>
<dbReference type="SMART" id="SM00530">
    <property type="entry name" value="HTH_XRE"/>
    <property type="match status" value="1"/>
</dbReference>
<gene>
    <name evidence="2" type="ORF">DWX97_15245</name>
</gene>
<comment type="caution">
    <text evidence="2">The sequence shown here is derived from an EMBL/GenBank/DDBJ whole genome shotgun (WGS) entry which is preliminary data.</text>
</comment>
<evidence type="ECO:0000313" key="2">
    <source>
        <dbReference type="EMBL" id="RGS35570.1"/>
    </source>
</evidence>
<dbReference type="Pfam" id="PF01381">
    <property type="entry name" value="HTH_3"/>
    <property type="match status" value="1"/>
</dbReference>
<dbReference type="InterPro" id="IPR010982">
    <property type="entry name" value="Lambda_DNA-bd_dom_sf"/>
</dbReference>
<dbReference type="AlphaFoldDB" id="A0A412IF54"/>
<reference evidence="2 3" key="1">
    <citation type="submission" date="2018-08" db="EMBL/GenBank/DDBJ databases">
        <title>A genome reference for cultivated species of the human gut microbiota.</title>
        <authorList>
            <person name="Zou Y."/>
            <person name="Xue W."/>
            <person name="Luo G."/>
        </authorList>
    </citation>
    <scope>NUCLEOTIDE SEQUENCE [LARGE SCALE GENOMIC DNA]</scope>
    <source>
        <strain evidence="2 3">AF22-3AC</strain>
    </source>
</reference>
<sequence>MKNVHIGSIIRTKLEESQLSIAEFAERINRTRPTVYDIFNRKSIDTDLLIKISEVLGYNFLQEVYLEDISKKELSNGNSSRYIVGVEVNEQDLKEYMKEQSSIILKIVDK</sequence>
<accession>A0A412IF54</accession>
<evidence type="ECO:0000313" key="3">
    <source>
        <dbReference type="Proteomes" id="UP000283341"/>
    </source>
</evidence>